<dbReference type="EMBL" id="AJWJ01000085">
    <property type="protein sequence ID" value="KAF2075813.1"/>
    <property type="molecule type" value="Genomic_DNA"/>
</dbReference>
<gene>
    <name evidence="2" type="ORF">CYY_002896</name>
</gene>
<reference evidence="2" key="1">
    <citation type="submission" date="2020-01" db="EMBL/GenBank/DDBJ databases">
        <title>Development of genomics and gene disruption for Polysphondylium violaceum indicates a role for the polyketide synthase stlB in stalk morphogenesis.</title>
        <authorList>
            <person name="Narita B."/>
            <person name="Kawabe Y."/>
            <person name="Kin K."/>
            <person name="Saito T."/>
            <person name="Gibbs R."/>
            <person name="Kuspa A."/>
            <person name="Muzny D."/>
            <person name="Queller D."/>
            <person name="Richards S."/>
            <person name="Strassman J."/>
            <person name="Sucgang R."/>
            <person name="Worley K."/>
            <person name="Schaap P."/>
        </authorList>
    </citation>
    <scope>NUCLEOTIDE SEQUENCE</scope>
    <source>
        <strain evidence="2">QSvi11</strain>
    </source>
</reference>
<evidence type="ECO:0000256" key="1">
    <source>
        <dbReference type="SAM" id="SignalP"/>
    </source>
</evidence>
<dbReference type="AlphaFoldDB" id="A0A8J4PVM0"/>
<comment type="caution">
    <text evidence="2">The sequence shown here is derived from an EMBL/GenBank/DDBJ whole genome shotgun (WGS) entry which is preliminary data.</text>
</comment>
<evidence type="ECO:0000313" key="2">
    <source>
        <dbReference type="EMBL" id="KAF2075813.1"/>
    </source>
</evidence>
<accession>A0A8J4PVM0</accession>
<keyword evidence="1" id="KW-0732">Signal</keyword>
<feature type="chain" id="PRO_5035191721" evidence="1">
    <location>
        <begin position="22"/>
        <end position="220"/>
    </location>
</feature>
<proteinExistence type="predicted"/>
<dbReference type="Proteomes" id="UP000695562">
    <property type="component" value="Unassembled WGS sequence"/>
</dbReference>
<keyword evidence="3" id="KW-1185">Reference proteome</keyword>
<feature type="signal peptide" evidence="1">
    <location>
        <begin position="1"/>
        <end position="21"/>
    </location>
</feature>
<evidence type="ECO:0000313" key="3">
    <source>
        <dbReference type="Proteomes" id="UP000695562"/>
    </source>
</evidence>
<sequence length="220" mass="23980">MAKKIVVLLLVFSLLFQQSISAPHHQSVFLQTTADSFMDAIEALIKKLPTLVEKDFRDISEGIFVGFEKKSNPDADICINDTKGVEDKIFAIVNIIFSKSTKSPTTATSPATKKEKTGSKFALDYEAQSETIPFLHCNFPSVIFATSRLFVSLAGAVASGPQGIISFLGTEALFIFLHSPSIVSDLIAIPIHLSQNDFFAFGKDIGDLIAIFLDLQECGK</sequence>
<organism evidence="2 3">
    <name type="scientific">Polysphondylium violaceum</name>
    <dbReference type="NCBI Taxonomy" id="133409"/>
    <lineage>
        <taxon>Eukaryota</taxon>
        <taxon>Amoebozoa</taxon>
        <taxon>Evosea</taxon>
        <taxon>Eumycetozoa</taxon>
        <taxon>Dictyostelia</taxon>
        <taxon>Dictyosteliales</taxon>
        <taxon>Dictyosteliaceae</taxon>
        <taxon>Polysphondylium</taxon>
    </lineage>
</organism>
<name>A0A8J4PVM0_9MYCE</name>
<protein>
    <submittedName>
        <fullName evidence="2">Uncharacterized protein</fullName>
    </submittedName>
</protein>